<dbReference type="Proteomes" id="UP001287445">
    <property type="component" value="Unassembled WGS sequence"/>
</dbReference>
<gene>
    <name evidence="1" type="ORF">SGN30_15060</name>
</gene>
<reference evidence="1" key="1">
    <citation type="submission" date="2023-11" db="EMBL/GenBank/DDBJ databases">
        <title>Identification and selenium tolerance of Delftia acidovorans R3-25.</title>
        <authorList>
            <person name="Zhang S."/>
            <person name="Liu Y."/>
            <person name="Guo Y."/>
        </authorList>
    </citation>
    <scope>NUCLEOTIDE SEQUENCE</scope>
    <source>
        <strain evidence="1">R3-25</strain>
    </source>
</reference>
<comment type="caution">
    <text evidence="1">The sequence shown here is derived from an EMBL/GenBank/DDBJ whole genome shotgun (WGS) entry which is preliminary data.</text>
</comment>
<accession>A0AAJ2V7S4</accession>
<evidence type="ECO:0000313" key="2">
    <source>
        <dbReference type="Proteomes" id="UP001287445"/>
    </source>
</evidence>
<dbReference type="EMBL" id="JAWWMZ010000004">
    <property type="protein sequence ID" value="MDX4954734.1"/>
    <property type="molecule type" value="Genomic_DNA"/>
</dbReference>
<proteinExistence type="predicted"/>
<evidence type="ECO:0000313" key="1">
    <source>
        <dbReference type="EMBL" id="MDX4954734.1"/>
    </source>
</evidence>
<sequence>MPAQFVKPYVKSNKNDTIDAAAIAEAITRPTMRFVQIKQCD</sequence>
<organism evidence="1 2">
    <name type="scientific">Delftia acidovorans</name>
    <name type="common">Pseudomonas acidovorans</name>
    <name type="synonym">Comamonas acidovorans</name>
    <dbReference type="NCBI Taxonomy" id="80866"/>
    <lineage>
        <taxon>Bacteria</taxon>
        <taxon>Pseudomonadati</taxon>
        <taxon>Pseudomonadota</taxon>
        <taxon>Betaproteobacteria</taxon>
        <taxon>Burkholderiales</taxon>
        <taxon>Comamonadaceae</taxon>
        <taxon>Delftia</taxon>
    </lineage>
</organism>
<name>A0AAJ2V7S4_DELAC</name>
<dbReference type="AlphaFoldDB" id="A0AAJ2V7S4"/>
<evidence type="ECO:0008006" key="3">
    <source>
        <dbReference type="Google" id="ProtNLM"/>
    </source>
</evidence>
<protein>
    <recommendedName>
        <fullName evidence="3">IS110 family transposase</fullName>
    </recommendedName>
</protein>
<dbReference type="RefSeq" id="WP_319074009.1">
    <property type="nucleotide sequence ID" value="NZ_JAWWMZ010000004.1"/>
</dbReference>